<dbReference type="PANTHER" id="PTHR48046">
    <property type="entry name" value="UDP-GLYCOSYLTRANSFERASE 72E1"/>
    <property type="match status" value="1"/>
</dbReference>
<keyword evidence="3 4" id="KW-0808">Transferase</keyword>
<dbReference type="CDD" id="cd03784">
    <property type="entry name" value="GT1_Gtf-like"/>
    <property type="match status" value="1"/>
</dbReference>
<dbReference type="PANTHER" id="PTHR48046:SF1">
    <property type="entry name" value="GLYCOSYLTRANSFERASE-RELATED"/>
    <property type="match status" value="1"/>
</dbReference>
<dbReference type="InterPro" id="IPR002213">
    <property type="entry name" value="UDP_glucos_trans"/>
</dbReference>
<dbReference type="SUPFAM" id="SSF53756">
    <property type="entry name" value="UDP-Glycosyltransferase/glycogen phosphorylase"/>
    <property type="match status" value="1"/>
</dbReference>
<evidence type="ECO:0000256" key="1">
    <source>
        <dbReference type="ARBA" id="ARBA00009995"/>
    </source>
</evidence>
<keyword evidence="7" id="KW-1185">Reference proteome</keyword>
<dbReference type="EMBL" id="JADFTS010000002">
    <property type="protein sequence ID" value="KAF9620259.1"/>
    <property type="molecule type" value="Genomic_DNA"/>
</dbReference>
<proteinExistence type="inferred from homology"/>
<evidence type="ECO:0000256" key="2">
    <source>
        <dbReference type="ARBA" id="ARBA00022676"/>
    </source>
</evidence>
<reference evidence="6 7" key="1">
    <citation type="submission" date="2020-10" db="EMBL/GenBank/DDBJ databases">
        <title>The Coptis chinensis genome and diversification of protoberbering-type alkaloids.</title>
        <authorList>
            <person name="Wang B."/>
            <person name="Shu S."/>
            <person name="Song C."/>
            <person name="Liu Y."/>
        </authorList>
    </citation>
    <scope>NUCLEOTIDE SEQUENCE [LARGE SCALE GENOMIC DNA]</scope>
    <source>
        <strain evidence="6">HL-2020</strain>
        <tissue evidence="6">Leaf</tissue>
    </source>
</reference>
<dbReference type="Proteomes" id="UP000631114">
    <property type="component" value="Unassembled WGS sequence"/>
</dbReference>
<comment type="similarity">
    <text evidence="1 4">Belongs to the UDP-glycosyltransferase family.</text>
</comment>
<protein>
    <recommendedName>
        <fullName evidence="5">Glycosyltransferase</fullName>
        <ecNumber evidence="5">2.4.1.-</ecNumber>
    </recommendedName>
</protein>
<evidence type="ECO:0000256" key="5">
    <source>
        <dbReference type="RuleBase" id="RU362057"/>
    </source>
</evidence>
<comment type="caution">
    <text evidence="6">The sequence shown here is derived from an EMBL/GenBank/DDBJ whole genome shotgun (WGS) entry which is preliminary data.</text>
</comment>
<dbReference type="EC" id="2.4.1.-" evidence="5"/>
<dbReference type="InterPro" id="IPR035595">
    <property type="entry name" value="UDP_glycos_trans_CS"/>
</dbReference>
<evidence type="ECO:0000313" key="7">
    <source>
        <dbReference type="Proteomes" id="UP000631114"/>
    </source>
</evidence>
<dbReference type="FunFam" id="3.40.50.2000:FF:000051">
    <property type="entry name" value="Glycosyltransferase"/>
    <property type="match status" value="1"/>
</dbReference>
<gene>
    <name evidence="6" type="ORF">IFM89_010994</name>
</gene>
<dbReference type="AlphaFoldDB" id="A0A835MAW5"/>
<dbReference type="OrthoDB" id="5835829at2759"/>
<evidence type="ECO:0000256" key="4">
    <source>
        <dbReference type="RuleBase" id="RU003718"/>
    </source>
</evidence>
<evidence type="ECO:0000313" key="6">
    <source>
        <dbReference type="EMBL" id="KAF9620259.1"/>
    </source>
</evidence>
<dbReference type="GO" id="GO:0008194">
    <property type="term" value="F:UDP-glycosyltransferase activity"/>
    <property type="evidence" value="ECO:0007669"/>
    <property type="project" value="InterPro"/>
</dbReference>
<keyword evidence="2 4" id="KW-0328">Glycosyltransferase</keyword>
<dbReference type="Pfam" id="PF00201">
    <property type="entry name" value="UDPGT"/>
    <property type="match status" value="1"/>
</dbReference>
<sequence>MLSIPTLGHLIPFLELAKRIVAFDGFKVSLLVLHTDTSPAIFQLLNNIRLPKGLEIVKIPPVDISSFVDACTDIVTRISIIMRESLPQIESVIINLARATILVVDLFAKGALDLAADNLCVQKYIFLTSPAGLLAFMMYLPTLDQEVDGEFVDLKEPIHIPGCNPIQVDDLVDRVLNRKVEEYTWFLYHASRFPIAHGVLVNTCEDLEPTSLKALKENPVLGKIPTPPVYPVGPLIKAHNSPAQLENKCITWLDMQPKDSVLFVSFGSGGTLSAEQMIELAYGLELSQQRFIWVVKKPVEANNSAGTLFTTGNMEHTNPCDYLPNGFLTSINGVGLVVQSWAPQVEILSHKSTGGFLSHCGWNSTLESIVNGVPVITWPLFAEQKMNATFLVEELGVAIRPSVGKDKELVGRVEIGRVVRKVMENTEEGNGLRNKVMEIQNSVLKALDEGGSSYNSLSQVLQEWKTNCIVDKIDRKKV</sequence>
<accession>A0A835MAW5</accession>
<organism evidence="6 7">
    <name type="scientific">Coptis chinensis</name>
    <dbReference type="NCBI Taxonomy" id="261450"/>
    <lineage>
        <taxon>Eukaryota</taxon>
        <taxon>Viridiplantae</taxon>
        <taxon>Streptophyta</taxon>
        <taxon>Embryophyta</taxon>
        <taxon>Tracheophyta</taxon>
        <taxon>Spermatophyta</taxon>
        <taxon>Magnoliopsida</taxon>
        <taxon>Ranunculales</taxon>
        <taxon>Ranunculaceae</taxon>
        <taxon>Coptidoideae</taxon>
        <taxon>Coptis</taxon>
    </lineage>
</organism>
<dbReference type="PROSITE" id="PS00375">
    <property type="entry name" value="UDPGT"/>
    <property type="match status" value="1"/>
</dbReference>
<name>A0A835MAW5_9MAGN</name>
<evidence type="ECO:0000256" key="3">
    <source>
        <dbReference type="ARBA" id="ARBA00022679"/>
    </source>
</evidence>
<dbReference type="Gene3D" id="3.40.50.2000">
    <property type="entry name" value="Glycogen Phosphorylase B"/>
    <property type="match status" value="2"/>
</dbReference>